<dbReference type="InParanoid" id="A0A077ZTE5"/>
<proteinExistence type="predicted"/>
<evidence type="ECO:0000256" key="1">
    <source>
        <dbReference type="PROSITE-ProRule" id="PRU00024"/>
    </source>
</evidence>
<evidence type="ECO:0000313" key="4">
    <source>
        <dbReference type="Proteomes" id="UP000039865"/>
    </source>
</evidence>
<dbReference type="Proteomes" id="UP000039865">
    <property type="component" value="Unassembled WGS sequence"/>
</dbReference>
<dbReference type="AlphaFoldDB" id="A0A077ZTE5"/>
<evidence type="ECO:0000313" key="3">
    <source>
        <dbReference type="EMBL" id="CDW73157.1"/>
    </source>
</evidence>
<organism evidence="3 4">
    <name type="scientific">Stylonychia lemnae</name>
    <name type="common">Ciliate</name>
    <dbReference type="NCBI Taxonomy" id="5949"/>
    <lineage>
        <taxon>Eukaryota</taxon>
        <taxon>Sar</taxon>
        <taxon>Alveolata</taxon>
        <taxon>Ciliophora</taxon>
        <taxon>Intramacronucleata</taxon>
        <taxon>Spirotrichea</taxon>
        <taxon>Stichotrichia</taxon>
        <taxon>Sporadotrichida</taxon>
        <taxon>Oxytrichidae</taxon>
        <taxon>Stylonychinae</taxon>
        <taxon>Stylonychia</taxon>
    </lineage>
</organism>
<reference evidence="3 4" key="1">
    <citation type="submission" date="2014-06" db="EMBL/GenBank/DDBJ databases">
        <authorList>
            <person name="Swart Estienne"/>
        </authorList>
    </citation>
    <scope>NUCLEOTIDE SEQUENCE [LARGE SCALE GENOMIC DNA]</scope>
    <source>
        <strain evidence="3 4">130c</strain>
    </source>
</reference>
<dbReference type="Pfam" id="PF00643">
    <property type="entry name" value="zf-B_box"/>
    <property type="match status" value="1"/>
</dbReference>
<sequence length="270" mass="32582">MCFSCNKFFNLQDRKPIALPCTDAICIQCYQLQKEQIQNNKIYCPFDNNHQFEKDQQVQESTFIMRQLQNFDFYNIKCDDHPNENANVYCKDLNKMICGRCLSIDPHSHYITDRTRHFEFQRAFLEDSFQKMIPILKKEVMKIEKLLDNYQQFIQKDRDFTVSQIQEMIKLNMQILQYSDINESLIKKIKDRFEILDFIIPFSLVRQKFLKVWFYIKISTLNLEGWLIQNCSKEQEIYYLKIQVDVIIYHLSFKAYSLKADLCMAIKLEQ</sequence>
<dbReference type="OrthoDB" id="4788989at2759"/>
<dbReference type="GO" id="GO:0008270">
    <property type="term" value="F:zinc ion binding"/>
    <property type="evidence" value="ECO:0007669"/>
    <property type="project" value="UniProtKB-KW"/>
</dbReference>
<keyword evidence="1" id="KW-0479">Metal-binding</keyword>
<keyword evidence="4" id="KW-1185">Reference proteome</keyword>
<accession>A0A077ZTE5</accession>
<feature type="domain" description="B box-type" evidence="2">
    <location>
        <begin position="73"/>
        <end position="118"/>
    </location>
</feature>
<keyword evidence="1" id="KW-0863">Zinc-finger</keyword>
<keyword evidence="1" id="KW-0862">Zinc</keyword>
<dbReference type="PROSITE" id="PS50119">
    <property type="entry name" value="ZF_BBOX"/>
    <property type="match status" value="1"/>
</dbReference>
<dbReference type="SUPFAM" id="SSF57845">
    <property type="entry name" value="B-box zinc-binding domain"/>
    <property type="match status" value="1"/>
</dbReference>
<dbReference type="EMBL" id="CCKQ01002063">
    <property type="protein sequence ID" value="CDW73157.1"/>
    <property type="molecule type" value="Genomic_DNA"/>
</dbReference>
<dbReference type="Gene3D" id="3.30.160.60">
    <property type="entry name" value="Classic Zinc Finger"/>
    <property type="match status" value="1"/>
</dbReference>
<dbReference type="InterPro" id="IPR000315">
    <property type="entry name" value="Znf_B-box"/>
</dbReference>
<gene>
    <name evidence="3" type="primary">Contig13008.g13869</name>
    <name evidence="3" type="ORF">STYLEM_2133</name>
</gene>
<protein>
    <submittedName>
        <fullName evidence="3">Tldc domain-containing protein</fullName>
    </submittedName>
</protein>
<evidence type="ECO:0000259" key="2">
    <source>
        <dbReference type="PROSITE" id="PS50119"/>
    </source>
</evidence>
<name>A0A077ZTE5_STYLE</name>